<keyword evidence="1" id="KW-1133">Transmembrane helix</keyword>
<gene>
    <name evidence="2" type="ORF">EVJ46_03230</name>
</gene>
<evidence type="ECO:0000256" key="1">
    <source>
        <dbReference type="SAM" id="Phobius"/>
    </source>
</evidence>
<comment type="caution">
    <text evidence="2">The sequence shown here is derived from an EMBL/GenBank/DDBJ whole genome shotgun (WGS) entry which is preliminary data.</text>
</comment>
<organism evidence="2 3">
    <name type="scientific">Acididesulfobacter guangdongensis</name>
    <dbReference type="NCBI Taxonomy" id="2597225"/>
    <lineage>
        <taxon>Bacteria</taxon>
        <taxon>Deltaproteobacteria</taxon>
        <taxon>Candidatus Acidulodesulfobacterales</taxon>
        <taxon>Candidatus Acididesulfobacter</taxon>
    </lineage>
</organism>
<dbReference type="InterPro" id="IPR019734">
    <property type="entry name" value="TPR_rpt"/>
</dbReference>
<proteinExistence type="predicted"/>
<dbReference type="InterPro" id="IPR050754">
    <property type="entry name" value="FKBP4/5/8-like"/>
</dbReference>
<dbReference type="Gene3D" id="1.25.40.10">
    <property type="entry name" value="Tetratricopeptide repeat domain"/>
    <property type="match status" value="2"/>
</dbReference>
<keyword evidence="1" id="KW-0812">Transmembrane</keyword>
<dbReference type="EMBL" id="SGBC01000001">
    <property type="protein sequence ID" value="RZD17259.1"/>
    <property type="molecule type" value="Genomic_DNA"/>
</dbReference>
<name>A0A519BJ26_ACIG2</name>
<dbReference type="SUPFAM" id="SSF48452">
    <property type="entry name" value="TPR-like"/>
    <property type="match status" value="2"/>
</dbReference>
<sequence length="251" mass="28758">MQKSYLNLVSSLCYAVFSMVAVLGFSIILFQTPAYAISKWQLNYNKAVVFLKKKKYNSALKFAKISLKENKNPYTFQLNGNILQFLKKYQKSNYYFKKSLALIITKVNKKGSNNKKTENFIKIIKNNIGINYLLAGNRQLKKKNIKDAIKNYKKGLTFANKRHLKDDLMINAAISYENINKFKPAIYYSKKVVANSPKNAFGYFVKGRAEYGLNELNPSIADLKTAVKLSPSDKLFKSALRLVEKKKNAKK</sequence>
<dbReference type="AlphaFoldDB" id="A0A519BJ26"/>
<keyword evidence="1" id="KW-0472">Membrane</keyword>
<dbReference type="PANTHER" id="PTHR46512">
    <property type="entry name" value="PEPTIDYLPROLYL ISOMERASE"/>
    <property type="match status" value="1"/>
</dbReference>
<dbReference type="InterPro" id="IPR011990">
    <property type="entry name" value="TPR-like_helical_dom_sf"/>
</dbReference>
<dbReference type="SMART" id="SM00028">
    <property type="entry name" value="TPR"/>
    <property type="match status" value="4"/>
</dbReference>
<reference evidence="2 3" key="1">
    <citation type="journal article" date="2019" name="ISME J.">
        <title>Insights into ecological role of a new deltaproteobacterial order Candidatus Acidulodesulfobacterales by metagenomics and metatranscriptomics.</title>
        <authorList>
            <person name="Tan S."/>
            <person name="Liu J."/>
            <person name="Fang Y."/>
            <person name="Hedlund B.P."/>
            <person name="Lian Z.H."/>
            <person name="Huang L.Y."/>
            <person name="Li J.T."/>
            <person name="Huang L.N."/>
            <person name="Li W.J."/>
            <person name="Jiang H.C."/>
            <person name="Dong H.L."/>
            <person name="Shu W.S."/>
        </authorList>
    </citation>
    <scope>NUCLEOTIDE SEQUENCE [LARGE SCALE GENOMIC DNA]</scope>
    <source>
        <strain evidence="2">AP2</strain>
    </source>
</reference>
<accession>A0A519BJ26</accession>
<evidence type="ECO:0000313" key="2">
    <source>
        <dbReference type="EMBL" id="RZD17259.1"/>
    </source>
</evidence>
<feature type="transmembrane region" description="Helical" evidence="1">
    <location>
        <begin position="12"/>
        <end position="30"/>
    </location>
</feature>
<dbReference type="Proteomes" id="UP000316562">
    <property type="component" value="Unassembled WGS sequence"/>
</dbReference>
<evidence type="ECO:0000313" key="3">
    <source>
        <dbReference type="Proteomes" id="UP000316562"/>
    </source>
</evidence>
<protein>
    <submittedName>
        <fullName evidence="2">Uncharacterized protein</fullName>
    </submittedName>
</protein>